<dbReference type="Gene3D" id="3.40.50.2300">
    <property type="match status" value="2"/>
</dbReference>
<keyword evidence="2" id="KW-0238">DNA-binding</keyword>
<evidence type="ECO:0000256" key="2">
    <source>
        <dbReference type="ARBA" id="ARBA00023125"/>
    </source>
</evidence>
<dbReference type="Gene3D" id="1.10.260.40">
    <property type="entry name" value="lambda repressor-like DNA-binding domains"/>
    <property type="match status" value="1"/>
</dbReference>
<sequence>MKPRPRPRLVDIAAEAGVSLATASRSLAQPDIVSPETLARVRAAVLRLGGPRALEPARPASGSGVAAIVPTLDNPIFSRALQAMQGVLNGAGHHLLVASSDYQPETELAVLRGLLARGVEGLILVGAQRPPEAWELLAAAGIPVILTWCAAPGFDAVVVDNHEAGRMAAEHLIGLGHTRLGVVCGLTRHNDRQRLRLEGVRAAVAAHGLELPDWRVVEQEFSLAGGRTGCAALLALAEPPTAIICGIDQLAVGCLVEAQSRGIAVPERLSVVGIDNLEMAAHLSPPLTTVHVPTARIGAEAAELVLARLRRQAHARRVELPVELVIRRSSAPPGEG</sequence>
<evidence type="ECO:0000259" key="4">
    <source>
        <dbReference type="PROSITE" id="PS50932"/>
    </source>
</evidence>
<dbReference type="SUPFAM" id="SSF53822">
    <property type="entry name" value="Periplasmic binding protein-like I"/>
    <property type="match status" value="1"/>
</dbReference>
<reference evidence="5 6" key="1">
    <citation type="submission" date="2023-11" db="EMBL/GenBank/DDBJ databases">
        <title>Arctic aerobic anoxygenic photoheterotroph Sediminicoccus rosea KRV36 adapts its photosynthesis to long days of polar summer.</title>
        <authorList>
            <person name="Tomasch J."/>
            <person name="Kopejtka K."/>
            <person name="Bily T."/>
            <person name="Gardiner A.T."/>
            <person name="Gardian Z."/>
            <person name="Shivaramu S."/>
            <person name="Koblizek M."/>
            <person name="Engelhardt F."/>
            <person name="Kaftan D."/>
        </authorList>
    </citation>
    <scope>NUCLEOTIDE SEQUENCE [LARGE SCALE GENOMIC DNA]</scope>
    <source>
        <strain evidence="5 6">R-30</strain>
    </source>
</reference>
<feature type="domain" description="HTH lacI-type" evidence="4">
    <location>
        <begin position="7"/>
        <end position="49"/>
    </location>
</feature>
<keyword evidence="6" id="KW-1185">Reference proteome</keyword>
<dbReference type="Proteomes" id="UP001305521">
    <property type="component" value="Chromosome"/>
</dbReference>
<evidence type="ECO:0000313" key="5">
    <source>
        <dbReference type="EMBL" id="WPB87269.1"/>
    </source>
</evidence>
<dbReference type="Pfam" id="PF13377">
    <property type="entry name" value="Peripla_BP_3"/>
    <property type="match status" value="1"/>
</dbReference>
<keyword evidence="1" id="KW-0805">Transcription regulation</keyword>
<dbReference type="SUPFAM" id="SSF47413">
    <property type="entry name" value="lambda repressor-like DNA-binding domains"/>
    <property type="match status" value="1"/>
</dbReference>
<proteinExistence type="predicted"/>
<dbReference type="InterPro" id="IPR046335">
    <property type="entry name" value="LacI/GalR-like_sensor"/>
</dbReference>
<gene>
    <name evidence="5" type="ORF">R9Z33_10385</name>
</gene>
<dbReference type="InterPro" id="IPR010982">
    <property type="entry name" value="Lambda_DNA-bd_dom_sf"/>
</dbReference>
<organism evidence="5 6">
    <name type="scientific">Sediminicoccus rosea</name>
    <dbReference type="NCBI Taxonomy" id="1225128"/>
    <lineage>
        <taxon>Bacteria</taxon>
        <taxon>Pseudomonadati</taxon>
        <taxon>Pseudomonadota</taxon>
        <taxon>Alphaproteobacteria</taxon>
        <taxon>Acetobacterales</taxon>
        <taxon>Roseomonadaceae</taxon>
        <taxon>Sediminicoccus</taxon>
    </lineage>
</organism>
<evidence type="ECO:0000256" key="3">
    <source>
        <dbReference type="ARBA" id="ARBA00023163"/>
    </source>
</evidence>
<dbReference type="CDD" id="cd06273">
    <property type="entry name" value="PBP1_LacI-like"/>
    <property type="match status" value="1"/>
</dbReference>
<dbReference type="CDD" id="cd01392">
    <property type="entry name" value="HTH_LacI"/>
    <property type="match status" value="1"/>
</dbReference>
<dbReference type="PANTHER" id="PTHR30146">
    <property type="entry name" value="LACI-RELATED TRANSCRIPTIONAL REPRESSOR"/>
    <property type="match status" value="1"/>
</dbReference>
<accession>A0ABZ0PNG4</accession>
<dbReference type="EMBL" id="CP137852">
    <property type="protein sequence ID" value="WPB87269.1"/>
    <property type="molecule type" value="Genomic_DNA"/>
</dbReference>
<dbReference type="SMART" id="SM00354">
    <property type="entry name" value="HTH_LACI"/>
    <property type="match status" value="1"/>
</dbReference>
<dbReference type="PROSITE" id="PS50932">
    <property type="entry name" value="HTH_LACI_2"/>
    <property type="match status" value="1"/>
</dbReference>
<dbReference type="InterPro" id="IPR000843">
    <property type="entry name" value="HTH_LacI"/>
</dbReference>
<protein>
    <submittedName>
        <fullName evidence="5">Substrate-binding domain-containing protein</fullName>
    </submittedName>
</protein>
<dbReference type="RefSeq" id="WP_318651222.1">
    <property type="nucleotide sequence ID" value="NZ_CP137852.1"/>
</dbReference>
<dbReference type="Pfam" id="PF00356">
    <property type="entry name" value="LacI"/>
    <property type="match status" value="1"/>
</dbReference>
<name>A0ABZ0PNG4_9PROT</name>
<evidence type="ECO:0000313" key="6">
    <source>
        <dbReference type="Proteomes" id="UP001305521"/>
    </source>
</evidence>
<dbReference type="PANTHER" id="PTHR30146:SF138">
    <property type="entry name" value="TRANSCRIPTIONAL REGULATORY PROTEIN"/>
    <property type="match status" value="1"/>
</dbReference>
<evidence type="ECO:0000256" key="1">
    <source>
        <dbReference type="ARBA" id="ARBA00023015"/>
    </source>
</evidence>
<dbReference type="InterPro" id="IPR028082">
    <property type="entry name" value="Peripla_BP_I"/>
</dbReference>
<keyword evidence="3" id="KW-0804">Transcription</keyword>